<feature type="transmembrane region" description="Helical" evidence="7">
    <location>
        <begin position="201"/>
        <end position="223"/>
    </location>
</feature>
<dbReference type="PANTHER" id="PTHR43744:SF3">
    <property type="entry name" value="LACTOSE TRANSPORT SYSTEM PERMEASE PROTEIN LACG"/>
    <property type="match status" value="1"/>
</dbReference>
<evidence type="ECO:0000256" key="7">
    <source>
        <dbReference type="RuleBase" id="RU363032"/>
    </source>
</evidence>
<comment type="subcellular location">
    <subcellularLocation>
        <location evidence="1 7">Cell membrane</location>
        <topology evidence="1 7">Multi-pass membrane protein</topology>
    </subcellularLocation>
</comment>
<keyword evidence="2 7" id="KW-0813">Transport</keyword>
<evidence type="ECO:0000259" key="8">
    <source>
        <dbReference type="PROSITE" id="PS50928"/>
    </source>
</evidence>
<name>A0A6B2M4D9_9BACT</name>
<feature type="transmembrane region" description="Helical" evidence="7">
    <location>
        <begin position="124"/>
        <end position="146"/>
    </location>
</feature>
<keyword evidence="5 7" id="KW-1133">Transmembrane helix</keyword>
<evidence type="ECO:0000256" key="1">
    <source>
        <dbReference type="ARBA" id="ARBA00004651"/>
    </source>
</evidence>
<dbReference type="RefSeq" id="WP_163966093.1">
    <property type="nucleotide sequence ID" value="NZ_JAAGNX010000003.1"/>
</dbReference>
<feature type="transmembrane region" description="Helical" evidence="7">
    <location>
        <begin position="158"/>
        <end position="180"/>
    </location>
</feature>
<keyword evidence="10" id="KW-1185">Reference proteome</keyword>
<dbReference type="PANTHER" id="PTHR43744">
    <property type="entry name" value="ABC TRANSPORTER PERMEASE PROTEIN MG189-RELATED-RELATED"/>
    <property type="match status" value="1"/>
</dbReference>
<keyword evidence="6 7" id="KW-0472">Membrane</keyword>
<evidence type="ECO:0000313" key="9">
    <source>
        <dbReference type="EMBL" id="NDV63089.1"/>
    </source>
</evidence>
<reference evidence="9 10" key="1">
    <citation type="submission" date="2020-02" db="EMBL/GenBank/DDBJ databases">
        <title>Albibacoteraceae fam. nov., the first described family within the subdivision 4 Verrucomicrobia.</title>
        <authorList>
            <person name="Xi F."/>
        </authorList>
    </citation>
    <scope>NUCLEOTIDE SEQUENCE [LARGE SCALE GENOMIC DNA]</scope>
    <source>
        <strain evidence="9 10">CK1056</strain>
    </source>
</reference>
<evidence type="ECO:0000256" key="5">
    <source>
        <dbReference type="ARBA" id="ARBA00022989"/>
    </source>
</evidence>
<dbReference type="Pfam" id="PF00528">
    <property type="entry name" value="BPD_transp_1"/>
    <property type="match status" value="1"/>
</dbReference>
<sequence>MDRLATNPAIKSSDFRRFGLILTYGALITFGILTLIPITWLLVGSFKTNEDFFGHLFLPLGEGLFGVAWDRLTLAHYWKLFSELEFGNYVMNSIFLASVTSALATFVAALGGYALAKFRFKGRWLITALVLAAIIIPGPLLIAPIYDLLYHLDLLNTYTGLILPAMGPAFGIFLFRQAMLNAVPIDMLEAARIDGCGEFRIFFSIVIPIVRPMIGAFLLITFLGTWNNFIGPQVILQDESKFPLSVAIAQLRGIYSTDYGMISAGTIVSIAPVMVIFLLLQKEFITGLTGGAVKG</sequence>
<organism evidence="9 10">
    <name type="scientific">Oceanipulchritudo coccoides</name>
    <dbReference type="NCBI Taxonomy" id="2706888"/>
    <lineage>
        <taxon>Bacteria</taxon>
        <taxon>Pseudomonadati</taxon>
        <taxon>Verrucomicrobiota</taxon>
        <taxon>Opitutia</taxon>
        <taxon>Puniceicoccales</taxon>
        <taxon>Oceanipulchritudinaceae</taxon>
        <taxon>Oceanipulchritudo</taxon>
    </lineage>
</organism>
<keyword evidence="3" id="KW-1003">Cell membrane</keyword>
<dbReference type="SUPFAM" id="SSF161098">
    <property type="entry name" value="MetI-like"/>
    <property type="match status" value="1"/>
</dbReference>
<comment type="caution">
    <text evidence="9">The sequence shown here is derived from an EMBL/GenBank/DDBJ whole genome shotgun (WGS) entry which is preliminary data.</text>
</comment>
<evidence type="ECO:0000256" key="6">
    <source>
        <dbReference type="ARBA" id="ARBA00023136"/>
    </source>
</evidence>
<feature type="transmembrane region" description="Helical" evidence="7">
    <location>
        <begin position="259"/>
        <end position="280"/>
    </location>
</feature>
<keyword evidence="4 7" id="KW-0812">Transmembrane</keyword>
<dbReference type="InterPro" id="IPR035906">
    <property type="entry name" value="MetI-like_sf"/>
</dbReference>
<accession>A0A6B2M4D9</accession>
<dbReference type="CDD" id="cd06261">
    <property type="entry name" value="TM_PBP2"/>
    <property type="match status" value="1"/>
</dbReference>
<dbReference type="EMBL" id="JAAGNX010000003">
    <property type="protein sequence ID" value="NDV63089.1"/>
    <property type="molecule type" value="Genomic_DNA"/>
</dbReference>
<dbReference type="PROSITE" id="PS50928">
    <property type="entry name" value="ABC_TM1"/>
    <property type="match status" value="1"/>
</dbReference>
<feature type="domain" description="ABC transmembrane type-1" evidence="8">
    <location>
        <begin position="90"/>
        <end position="280"/>
    </location>
</feature>
<protein>
    <submittedName>
        <fullName evidence="9">Carbohydrate ABC transporter permease</fullName>
    </submittedName>
</protein>
<gene>
    <name evidence="9" type="ORF">G0Q06_11545</name>
</gene>
<evidence type="ECO:0000256" key="4">
    <source>
        <dbReference type="ARBA" id="ARBA00022692"/>
    </source>
</evidence>
<dbReference type="GO" id="GO:0005886">
    <property type="term" value="C:plasma membrane"/>
    <property type="evidence" value="ECO:0007669"/>
    <property type="project" value="UniProtKB-SubCell"/>
</dbReference>
<dbReference type="InterPro" id="IPR000515">
    <property type="entry name" value="MetI-like"/>
</dbReference>
<dbReference type="Proteomes" id="UP000478417">
    <property type="component" value="Unassembled WGS sequence"/>
</dbReference>
<evidence type="ECO:0000256" key="2">
    <source>
        <dbReference type="ARBA" id="ARBA00022448"/>
    </source>
</evidence>
<proteinExistence type="inferred from homology"/>
<feature type="transmembrane region" description="Helical" evidence="7">
    <location>
        <begin position="89"/>
        <end position="112"/>
    </location>
</feature>
<dbReference type="GO" id="GO:0055085">
    <property type="term" value="P:transmembrane transport"/>
    <property type="evidence" value="ECO:0007669"/>
    <property type="project" value="InterPro"/>
</dbReference>
<dbReference type="Gene3D" id="1.10.3720.10">
    <property type="entry name" value="MetI-like"/>
    <property type="match status" value="1"/>
</dbReference>
<evidence type="ECO:0000256" key="3">
    <source>
        <dbReference type="ARBA" id="ARBA00022475"/>
    </source>
</evidence>
<comment type="similarity">
    <text evidence="7">Belongs to the binding-protein-dependent transport system permease family.</text>
</comment>
<evidence type="ECO:0000313" key="10">
    <source>
        <dbReference type="Proteomes" id="UP000478417"/>
    </source>
</evidence>
<dbReference type="AlphaFoldDB" id="A0A6B2M4D9"/>
<feature type="transmembrane region" description="Helical" evidence="7">
    <location>
        <begin position="20"/>
        <end position="43"/>
    </location>
</feature>